<dbReference type="EMBL" id="JX878410">
    <property type="protein sequence ID" value="AGR35091.1"/>
    <property type="molecule type" value="Genomic_DNA"/>
</dbReference>
<organismHost>
    <name type="scientific">Heliosciurus ruwenzorii</name>
    <name type="common">Ruwenzori sun squirrel</name>
    <dbReference type="NCBI Taxonomy" id="226685"/>
</organismHost>
<evidence type="ECO:0000313" key="3">
    <source>
        <dbReference type="EMBL" id="AGR35282.1"/>
    </source>
</evidence>
<dbReference type="Proteomes" id="UP000140016">
    <property type="component" value="Segment"/>
</dbReference>
<evidence type="ECO:0000313" key="14">
    <source>
        <dbReference type="Proteomes" id="UP000116946"/>
    </source>
</evidence>
<name>V9NVA1_MONPV</name>
<organismHost>
    <name type="scientific">Gliridae</name>
    <name type="common">dormice</name>
    <dbReference type="NCBI Taxonomy" id="30650"/>
</organismHost>
<organismHost>
    <name type="scientific">Cynomys mexicanus</name>
    <name type="common">Mexican prairie dog</name>
    <dbReference type="NCBI Taxonomy" id="99826"/>
</organismHost>
<dbReference type="EMBL" id="JX878414">
    <property type="protein sequence ID" value="AGR35855.1"/>
    <property type="molecule type" value="Genomic_DNA"/>
</dbReference>
<organismHost>
    <name type="scientific">Cynomys parvidens</name>
    <name type="common">Utah prairie dog</name>
    <dbReference type="NCBI Taxonomy" id="99827"/>
</organismHost>
<organismHost>
    <name type="scientific">Cynomys leucurus</name>
    <name type="common">White-tailed prairie dog</name>
    <dbReference type="NCBI Taxonomy" id="99825"/>
</organismHost>
<dbReference type="EMBL" id="JX878412">
    <property type="protein sequence ID" value="AGR35473.1"/>
    <property type="molecule type" value="Genomic_DNA"/>
</dbReference>
<evidence type="ECO:0000313" key="2">
    <source>
        <dbReference type="EMBL" id="AGR35091.1"/>
    </source>
</evidence>
<dbReference type="EMBL" id="JX878421">
    <property type="protein sequence ID" value="AGR37192.1"/>
    <property type="molecule type" value="Genomic_DNA"/>
</dbReference>
<dbReference type="Proteomes" id="UP000153264">
    <property type="component" value="Segment"/>
</dbReference>
<evidence type="ECO:0000313" key="11">
    <source>
        <dbReference type="EMBL" id="AGR38335.1"/>
    </source>
</evidence>
<dbReference type="Proteomes" id="UP000153809">
    <property type="component" value="Segment"/>
</dbReference>
<organismHost>
    <name type="scientific">Mus musculus</name>
    <name type="common">Mouse</name>
    <dbReference type="NCBI Taxonomy" id="10090"/>
</organismHost>
<evidence type="ECO:0000313" key="9">
    <source>
        <dbReference type="EMBL" id="AGR37192.1"/>
    </source>
</evidence>
<dbReference type="Proteomes" id="UP000151120">
    <property type="component" value="Segment"/>
</dbReference>
<evidence type="ECO:0000313" key="6">
    <source>
        <dbReference type="EMBL" id="AGR35855.1"/>
    </source>
</evidence>
<dbReference type="Proteomes" id="UP000150603">
    <property type="component" value="Genome"/>
</dbReference>
<protein>
    <submittedName>
        <fullName evidence="10">A48R</fullName>
    </submittedName>
</protein>
<dbReference type="EMBL" id="JX878416">
    <property type="protein sequence ID" value="AGR36237.1"/>
    <property type="molecule type" value="Genomic_DNA"/>
</dbReference>
<organismHost>
    <name type="scientific">Cynomys gunnisoni</name>
    <name type="common">Gunnison's prairie dog</name>
    <name type="synonym">Spermophilus gunnisoni</name>
    <dbReference type="NCBI Taxonomy" id="45479"/>
</organismHost>
<dbReference type="Proteomes" id="UP000170318">
    <property type="component" value="Segment"/>
</dbReference>
<dbReference type="Proteomes" id="UP000148165">
    <property type="component" value="Segment"/>
</dbReference>
<evidence type="ECO:0000313" key="1">
    <source>
        <dbReference type="EMBL" id="AGR34900.1"/>
    </source>
</evidence>
<organismHost>
    <name type="scientific">Cynomys ludovicianus</name>
    <name type="common">Black-tailed prairie dog</name>
    <dbReference type="NCBI Taxonomy" id="45480"/>
</organismHost>
<dbReference type="Proteomes" id="UP000114038">
    <property type="component" value="Segment"/>
</dbReference>
<sequence>MDMMDMIYDGYDI</sequence>
<dbReference type="EMBL" id="JX878415">
    <property type="protein sequence ID" value="AGR36046.1"/>
    <property type="molecule type" value="Genomic_DNA"/>
</dbReference>
<evidence type="ECO:0000313" key="7">
    <source>
        <dbReference type="EMBL" id="AGR36046.1"/>
    </source>
</evidence>
<dbReference type="EMBL" id="JX878411">
    <property type="protein sequence ID" value="AGR35282.1"/>
    <property type="molecule type" value="Genomic_DNA"/>
</dbReference>
<dbReference type="EMBL" id="JX878413">
    <property type="protein sequence ID" value="AGR35664.1"/>
    <property type="molecule type" value="Genomic_DNA"/>
</dbReference>
<dbReference type="EMBL" id="JX878422">
    <property type="protein sequence ID" value="AGR37383.1"/>
    <property type="molecule type" value="Genomic_DNA"/>
</dbReference>
<organismHost>
    <name type="scientific">Homo sapiens</name>
    <name type="common">Human</name>
    <dbReference type="NCBI Taxonomy" id="9606"/>
</organismHost>
<dbReference type="EMBL" id="JX878428">
    <property type="protein sequence ID" value="AGR38526.1"/>
    <property type="molecule type" value="Genomic_DNA"/>
</dbReference>
<dbReference type="EMBL" id="JX878427">
    <property type="protein sequence ID" value="AGR38335.1"/>
    <property type="molecule type" value="Genomic_DNA"/>
</dbReference>
<gene>
    <name evidence="10" type="primary">A48R</name>
    <name evidence="10" type="ORF">MPXVgp158</name>
</gene>
<evidence type="ECO:0000313" key="13">
    <source>
        <dbReference type="Proteomes" id="UP000114038"/>
    </source>
</evidence>
<evidence type="ECO:0000313" key="12">
    <source>
        <dbReference type="EMBL" id="AGR38526.1"/>
    </source>
</evidence>
<reference evidence="13 14" key="1">
    <citation type="journal article" date="2014" name="Emerg. Infect. Dis.">
        <title>Genomic variability of monkeypox virus among humans, Democratic Republic of the Congo.</title>
        <authorList>
            <person name="Kugelman J.R."/>
            <person name="Johnston S.C."/>
            <person name="Mulembakani P.M."/>
            <person name="Kisalu N."/>
            <person name="Lee M.S."/>
            <person name="Koroleva G."/>
            <person name="McCarthy S.E."/>
            <person name="Gestole M.C."/>
            <person name="Wolfe N.D."/>
            <person name="Fair J.N."/>
            <person name="Schneider B.S."/>
            <person name="Wright L.L."/>
            <person name="Huggins J."/>
            <person name="Whitehouse C.A."/>
            <person name="Wemakoy E.O."/>
            <person name="Muyembe-Tamfum J.J."/>
            <person name="Hensley L.E."/>
            <person name="Palacios G.F."/>
            <person name="Rimoin A.W."/>
        </authorList>
    </citation>
    <scope>NUCLEOTIDE SEQUENCE [LARGE SCALE GENOMIC DNA]</scope>
    <source>
        <strain evidence="1">DRC 06-0999</strain>
        <strain evidence="2">DRC 06-1070</strain>
        <strain evidence="3">DRC 06-1075</strain>
        <strain evidence="4">DRC 06-1076</strain>
        <strain evidence="5">DRC 07-0045</strain>
        <strain evidence="6">DRC 07-0046</strain>
        <strain evidence="7">DRC 07-0092</strain>
        <strain evidence="8">DRC 07-0093</strain>
        <strain evidence="9">DRC 07-0286</strain>
        <strain evidence="10">DRC 07-0287</strain>
        <strain evidence="11">DRC 07-0480</strain>
        <strain evidence="12">DRC 07-0514</strain>
    </source>
</reference>
<organism evidence="10 13">
    <name type="scientific">Monkeypox virus</name>
    <name type="common">MPXV</name>
    <dbReference type="NCBI Taxonomy" id="10244"/>
    <lineage>
        <taxon>Viruses</taxon>
        <taxon>Varidnaviria</taxon>
        <taxon>Bamfordvirae</taxon>
        <taxon>Nucleocytoviricota</taxon>
        <taxon>Pokkesviricetes</taxon>
        <taxon>Chitovirales</taxon>
        <taxon>Poxviridae</taxon>
        <taxon>Chordopoxvirinae</taxon>
        <taxon>Orthopoxvirus</taxon>
        <taxon>Orthopoxvirus monkeypox</taxon>
    </lineage>
</organism>
<evidence type="ECO:0000313" key="4">
    <source>
        <dbReference type="EMBL" id="AGR35473.1"/>
    </source>
</evidence>
<evidence type="ECO:0000313" key="5">
    <source>
        <dbReference type="EMBL" id="AGR35664.1"/>
    </source>
</evidence>
<evidence type="ECO:0000313" key="8">
    <source>
        <dbReference type="EMBL" id="AGR36237.1"/>
    </source>
</evidence>
<proteinExistence type="predicted"/>
<dbReference type="Proteomes" id="UP000124163">
    <property type="component" value="Segment"/>
</dbReference>
<dbReference type="Proteomes" id="UP000130227">
    <property type="component" value="Segment"/>
</dbReference>
<dbReference type="Proteomes" id="UP000116946">
    <property type="component" value="Segment"/>
</dbReference>
<dbReference type="Proteomes" id="UP000118284">
    <property type="component" value="Segment"/>
</dbReference>
<dbReference type="EMBL" id="JX878409">
    <property type="protein sequence ID" value="AGR34900.1"/>
    <property type="molecule type" value="Genomic_DNA"/>
</dbReference>
<accession>V9NVA1</accession>
<evidence type="ECO:0000313" key="10">
    <source>
        <dbReference type="EMBL" id="AGR37383.1"/>
    </source>
</evidence>